<feature type="binding site" evidence="5">
    <location>
        <position position="173"/>
    </location>
    <ligand>
        <name>dimethylallyl phosphate</name>
        <dbReference type="ChEBI" id="CHEBI:88052"/>
    </ligand>
</feature>
<feature type="domain" description="Flavoprotein" evidence="6">
    <location>
        <begin position="9"/>
        <end position="178"/>
    </location>
</feature>
<organism evidence="7 8">
    <name type="scientific">Thermus brevis</name>
    <dbReference type="NCBI Taxonomy" id="2862456"/>
    <lineage>
        <taxon>Bacteria</taxon>
        <taxon>Thermotogati</taxon>
        <taxon>Deinococcota</taxon>
        <taxon>Deinococci</taxon>
        <taxon>Thermales</taxon>
        <taxon>Thermaceae</taxon>
        <taxon>Thermus</taxon>
    </lineage>
</organism>
<evidence type="ECO:0000256" key="4">
    <source>
        <dbReference type="ARBA" id="ARBA00022679"/>
    </source>
</evidence>
<dbReference type="InterPro" id="IPR003382">
    <property type="entry name" value="Flavoprotein"/>
</dbReference>
<keyword evidence="2 5" id="KW-0285">Flavoprotein</keyword>
<evidence type="ECO:0000259" key="6">
    <source>
        <dbReference type="Pfam" id="PF02441"/>
    </source>
</evidence>
<dbReference type="SUPFAM" id="SSF52507">
    <property type="entry name" value="Homo-oligomeric flavin-containing Cys decarboxylases, HFCD"/>
    <property type="match status" value="1"/>
</dbReference>
<reference evidence="7 8" key="1">
    <citation type="submission" date="2021-07" db="EMBL/GenBank/DDBJ databases">
        <title>Thermus aquaticus gen. n. and sp. n., a nonsporulating extreme thermophile.</title>
        <authorList>
            <person name="Hu C.-J."/>
            <person name="Li W.-J."/>
            <person name="Xian W.-D."/>
        </authorList>
    </citation>
    <scope>NUCLEOTIDE SEQUENCE [LARGE SCALE GENOMIC DNA]</scope>
    <source>
        <strain evidence="7 8">SYSU G05001</strain>
    </source>
</reference>
<dbReference type="Gene3D" id="3.40.50.1950">
    <property type="entry name" value="Flavin prenyltransferase-like"/>
    <property type="match status" value="1"/>
</dbReference>
<accession>A0ABS7A0R4</accession>
<evidence type="ECO:0000256" key="3">
    <source>
        <dbReference type="ARBA" id="ARBA00022643"/>
    </source>
</evidence>
<comment type="catalytic activity">
    <reaction evidence="5">
        <text>dimethylallyl phosphate + FMNH2 = prenylated FMNH2 + phosphate</text>
        <dbReference type="Rhea" id="RHEA:37743"/>
        <dbReference type="ChEBI" id="CHEBI:43474"/>
        <dbReference type="ChEBI" id="CHEBI:57618"/>
        <dbReference type="ChEBI" id="CHEBI:87467"/>
        <dbReference type="ChEBI" id="CHEBI:88052"/>
        <dbReference type="EC" id="2.5.1.129"/>
    </reaction>
</comment>
<keyword evidence="4 5" id="KW-0808">Transferase</keyword>
<evidence type="ECO:0000313" key="7">
    <source>
        <dbReference type="EMBL" id="MBW6395876.1"/>
    </source>
</evidence>
<comment type="similarity">
    <text evidence="5">Belongs to the UbiX/PAD1 family.</text>
</comment>
<dbReference type="EMBL" id="JAHXRS010000025">
    <property type="protein sequence ID" value="MBW6395876.1"/>
    <property type="molecule type" value="Genomic_DNA"/>
</dbReference>
<feature type="binding site" evidence="5">
    <location>
        <begin position="16"/>
        <end position="18"/>
    </location>
    <ligand>
        <name>FMN</name>
        <dbReference type="ChEBI" id="CHEBI:58210"/>
    </ligand>
</feature>
<dbReference type="RefSeq" id="WP_219760372.1">
    <property type="nucleotide sequence ID" value="NZ_JAHXRS010000025.1"/>
</dbReference>
<feature type="binding site" evidence="5">
    <location>
        <begin position="92"/>
        <end position="95"/>
    </location>
    <ligand>
        <name>FMN</name>
        <dbReference type="ChEBI" id="CHEBI:58210"/>
    </ligand>
</feature>
<keyword evidence="3 5" id="KW-0288">FMN</keyword>
<feature type="binding site" evidence="5">
    <location>
        <position position="127"/>
    </location>
    <ligand>
        <name>FMN</name>
        <dbReference type="ChEBI" id="CHEBI:58210"/>
    </ligand>
</feature>
<comment type="caution">
    <text evidence="5">Lacks conserved residue(s) required for the propagation of feature annotation.</text>
</comment>
<keyword evidence="1 5" id="KW-0637">Prenyltransferase</keyword>
<comment type="function">
    <text evidence="5">Flavin prenyltransferase that catalyzes the synthesis of the prenylated FMN cofactor (prenyl-FMN) for 4-hydroxy-3-polyprenylbenzoic acid decarboxylase UbiD. The prenyltransferase is metal-independent and links a dimethylallyl moiety from dimethylallyl monophosphate (DMAP) to the flavin N5 and C6 atoms of FMN.</text>
</comment>
<sequence>MEAMAELPRMVVGLTGASGMPYALDLLETLQGLAEVHLVLSQGAKRVLWEEMGLSPKDLYPLASRVYKDGDLGAPIASGSFRTQGMVVVPCSATTLSKIALGLADTLLTRAAYVHLKERRPLILVPREAPLPLPTLRAMVQATEAGALILPASPGFYHRPKEIRDLLGFITQRILDHLGLSAERAPRWGEPPS</sequence>
<dbReference type="Proteomes" id="UP000724268">
    <property type="component" value="Unassembled WGS sequence"/>
</dbReference>
<comment type="caution">
    <text evidence="7">The sequence shown here is derived from an EMBL/GenBank/DDBJ whole genome shotgun (WGS) entry which is preliminary data.</text>
</comment>
<evidence type="ECO:0000256" key="1">
    <source>
        <dbReference type="ARBA" id="ARBA00022602"/>
    </source>
</evidence>
<feature type="binding site" evidence="5">
    <location>
        <position position="157"/>
    </location>
    <ligand>
        <name>dimethylallyl phosphate</name>
        <dbReference type="ChEBI" id="CHEBI:88052"/>
    </ligand>
</feature>
<gene>
    <name evidence="5" type="primary">ubiX</name>
    <name evidence="7" type="ORF">KZX47_12055</name>
</gene>
<evidence type="ECO:0000256" key="2">
    <source>
        <dbReference type="ARBA" id="ARBA00022630"/>
    </source>
</evidence>
<dbReference type="HAMAP" id="MF_01984">
    <property type="entry name" value="ubiX_pad"/>
    <property type="match status" value="1"/>
</dbReference>
<dbReference type="InterPro" id="IPR004507">
    <property type="entry name" value="UbiX-like"/>
</dbReference>
<dbReference type="Pfam" id="PF02441">
    <property type="entry name" value="Flavoprotein"/>
    <property type="match status" value="1"/>
</dbReference>
<proteinExistence type="inferred from homology"/>
<name>A0ABS7A0R4_9DEIN</name>
<dbReference type="NCBIfam" id="NF004685">
    <property type="entry name" value="PRK06029.1"/>
    <property type="match status" value="1"/>
</dbReference>
<dbReference type="EC" id="2.5.1.129" evidence="5"/>
<evidence type="ECO:0000313" key="8">
    <source>
        <dbReference type="Proteomes" id="UP000724268"/>
    </source>
</evidence>
<dbReference type="NCBIfam" id="TIGR00421">
    <property type="entry name" value="ubiX_pad"/>
    <property type="match status" value="1"/>
</dbReference>
<evidence type="ECO:0000256" key="5">
    <source>
        <dbReference type="HAMAP-Rule" id="MF_01984"/>
    </source>
</evidence>
<dbReference type="InterPro" id="IPR036551">
    <property type="entry name" value="Flavin_trans-like"/>
</dbReference>
<keyword evidence="8" id="KW-1185">Reference proteome</keyword>
<feature type="binding site" evidence="5">
    <location>
        <position position="41"/>
    </location>
    <ligand>
        <name>FMN</name>
        <dbReference type="ChEBI" id="CHEBI:58210"/>
    </ligand>
</feature>
<protein>
    <recommendedName>
        <fullName evidence="5">Flavin prenyltransferase UbiX</fullName>
        <ecNumber evidence="5">2.5.1.129</ecNumber>
    </recommendedName>
</protein>